<dbReference type="PANTHER" id="PTHR43785:SF2">
    <property type="entry name" value="TYPE-1 GLUTAMINE SYNTHETASE 1"/>
    <property type="match status" value="1"/>
</dbReference>
<dbReference type="PANTHER" id="PTHR43785">
    <property type="entry name" value="GAMMA-GLUTAMYLPUTRESCINE SYNTHETASE"/>
    <property type="match status" value="1"/>
</dbReference>
<protein>
    <recommendedName>
        <fullName evidence="4">GS catalytic domain-containing protein</fullName>
    </recommendedName>
</protein>
<dbReference type="OrthoDB" id="3364440at2759"/>
<evidence type="ECO:0000256" key="2">
    <source>
        <dbReference type="PROSITE-ProRule" id="PRU01331"/>
    </source>
</evidence>
<proteinExistence type="inferred from homology"/>
<dbReference type="SMART" id="SM01230">
    <property type="entry name" value="Gln-synt_C"/>
    <property type="match status" value="1"/>
</dbReference>
<evidence type="ECO:0000256" key="1">
    <source>
        <dbReference type="ARBA" id="ARBA00022598"/>
    </source>
</evidence>
<dbReference type="GO" id="GO:0004356">
    <property type="term" value="F:glutamine synthetase activity"/>
    <property type="evidence" value="ECO:0007669"/>
    <property type="project" value="InterPro"/>
</dbReference>
<dbReference type="EMBL" id="KI669512">
    <property type="protein sequence ID" value="OCF31820.1"/>
    <property type="molecule type" value="Genomic_DNA"/>
</dbReference>
<dbReference type="Proteomes" id="UP000092666">
    <property type="component" value="Unassembled WGS sequence"/>
</dbReference>
<dbReference type="SUPFAM" id="SSF55931">
    <property type="entry name" value="Glutamine synthetase/guanido kinase"/>
    <property type="match status" value="1"/>
</dbReference>
<dbReference type="PROSITE" id="PS51987">
    <property type="entry name" value="GS_CATALYTIC"/>
    <property type="match status" value="1"/>
</dbReference>
<accession>A0A1B9GL73</accession>
<evidence type="ECO:0000256" key="3">
    <source>
        <dbReference type="RuleBase" id="RU000384"/>
    </source>
</evidence>
<gene>
    <name evidence="5" type="ORF">I316_06418</name>
</gene>
<dbReference type="AlphaFoldDB" id="A0A1B9GL73"/>
<dbReference type="Gene3D" id="3.30.590.10">
    <property type="entry name" value="Glutamine synthetase/guanido kinase, catalytic domain"/>
    <property type="match status" value="1"/>
</dbReference>
<keyword evidence="6" id="KW-1185">Reference proteome</keyword>
<feature type="domain" description="GS catalytic" evidence="4">
    <location>
        <begin position="125"/>
        <end position="459"/>
    </location>
</feature>
<name>A0A1B9GL73_9TREE</name>
<keyword evidence="1" id="KW-0436">Ligase</keyword>
<evidence type="ECO:0000313" key="6">
    <source>
        <dbReference type="Proteomes" id="UP000092666"/>
    </source>
</evidence>
<comment type="similarity">
    <text evidence="2 3">Belongs to the glutamine synthetase family.</text>
</comment>
<dbReference type="STRING" id="1296120.A0A1B9GL73"/>
<evidence type="ECO:0000313" key="5">
    <source>
        <dbReference type="EMBL" id="OCF31820.1"/>
    </source>
</evidence>
<sequence length="459" mass="51411">MSAQSPFDLLQTFLHRNPYVKYIRYTFIDYAAISRSRYHTVARALAAASALPEKTGSVSTYSPVLWAETVWGAWVEDPGEAGYEDHWVPDYTTIHVIPGEPEQAMVLCNIKSADKPSVDWYNYCPRSILRNVVAKAAEKHDLQFQVGFEVEFMLLPDPKAEGPVDPQPGFYPTAPLRKEHSKVLFDIVDALQAGGVGVWGFQPEDSWSQFEISLYPSDPLQAVDTLVFAIEAIRTIAAKEGYHVTLHPYPFEGGSTVGRHINVSACRASEQEEGAAHDERRYNDHFLAGLLKHMRPLSAFILAGYASWGGERETQSGRRAIFYGKHKCAPIRLTGASEDEKRWELRKPDCLGNPYLQIAAIITAGIQGVKDQLPLNQKLGPCVPNAPLSDEIRREIGVTEDLPWDLEEAIRCLKAQKELFTDWMGEACLRAYIKNKEMEIKVAGGLTSKERRVKIVAHI</sequence>
<dbReference type="Pfam" id="PF00120">
    <property type="entry name" value="Gln-synt_C"/>
    <property type="match status" value="1"/>
</dbReference>
<reference evidence="6" key="2">
    <citation type="submission" date="2013-12" db="EMBL/GenBank/DDBJ databases">
        <title>Evolution of pathogenesis and genome organization in the Tremellales.</title>
        <authorList>
            <person name="Cuomo C."/>
            <person name="Litvintseva A."/>
            <person name="Heitman J."/>
            <person name="Chen Y."/>
            <person name="Sun S."/>
            <person name="Springer D."/>
            <person name="Dromer F."/>
            <person name="Young S."/>
            <person name="Zeng Q."/>
            <person name="Chapman S."/>
            <person name="Gujja S."/>
            <person name="Saif S."/>
            <person name="Birren B."/>
        </authorList>
    </citation>
    <scope>NUCLEOTIDE SEQUENCE [LARGE SCALE GENOMIC DNA]</scope>
    <source>
        <strain evidence="6">BCC8398</strain>
    </source>
</reference>
<dbReference type="InterPro" id="IPR008146">
    <property type="entry name" value="Gln_synth_cat_dom"/>
</dbReference>
<evidence type="ECO:0000259" key="4">
    <source>
        <dbReference type="PROSITE" id="PS51987"/>
    </source>
</evidence>
<dbReference type="InterPro" id="IPR014746">
    <property type="entry name" value="Gln_synth/guanido_kin_cat_dom"/>
</dbReference>
<organism evidence="5 6">
    <name type="scientific">Kwoniella heveanensis BCC8398</name>
    <dbReference type="NCBI Taxonomy" id="1296120"/>
    <lineage>
        <taxon>Eukaryota</taxon>
        <taxon>Fungi</taxon>
        <taxon>Dikarya</taxon>
        <taxon>Basidiomycota</taxon>
        <taxon>Agaricomycotina</taxon>
        <taxon>Tremellomycetes</taxon>
        <taxon>Tremellales</taxon>
        <taxon>Cryptococcaceae</taxon>
        <taxon>Kwoniella</taxon>
    </lineage>
</organism>
<reference evidence="5 6" key="1">
    <citation type="submission" date="2013-07" db="EMBL/GenBank/DDBJ databases">
        <title>The Genome Sequence of Cryptococcus heveanensis BCC8398.</title>
        <authorList>
            <consortium name="The Broad Institute Genome Sequencing Platform"/>
            <person name="Cuomo C."/>
            <person name="Litvintseva A."/>
            <person name="Chen Y."/>
            <person name="Heitman J."/>
            <person name="Sun S."/>
            <person name="Springer D."/>
            <person name="Dromer F."/>
            <person name="Young S.K."/>
            <person name="Zeng Q."/>
            <person name="Gargeya S."/>
            <person name="Fitzgerald M."/>
            <person name="Abouelleil A."/>
            <person name="Alvarado L."/>
            <person name="Berlin A.M."/>
            <person name="Chapman S.B."/>
            <person name="Dewar J."/>
            <person name="Goldberg J."/>
            <person name="Griggs A."/>
            <person name="Gujja S."/>
            <person name="Hansen M."/>
            <person name="Howarth C."/>
            <person name="Imamovic A."/>
            <person name="Larimer J."/>
            <person name="McCowan C."/>
            <person name="Murphy C."/>
            <person name="Pearson M."/>
            <person name="Priest M."/>
            <person name="Roberts A."/>
            <person name="Saif S."/>
            <person name="Shea T."/>
            <person name="Sykes S."/>
            <person name="Wortman J."/>
            <person name="Nusbaum C."/>
            <person name="Birren B."/>
        </authorList>
    </citation>
    <scope>NUCLEOTIDE SEQUENCE [LARGE SCALE GENOMIC DNA]</scope>
    <source>
        <strain evidence="5 6">BCC8398</strain>
    </source>
</reference>